<evidence type="ECO:0000256" key="3">
    <source>
        <dbReference type="ARBA" id="ARBA00022448"/>
    </source>
</evidence>
<evidence type="ECO:0000256" key="7">
    <source>
        <dbReference type="ARBA" id="ARBA00023136"/>
    </source>
</evidence>
<evidence type="ECO:0000256" key="2">
    <source>
        <dbReference type="ARBA" id="ARBA00007998"/>
    </source>
</evidence>
<dbReference type="GO" id="GO:0016020">
    <property type="term" value="C:membrane"/>
    <property type="evidence" value="ECO:0007669"/>
    <property type="project" value="UniProtKB-SubCell"/>
</dbReference>
<dbReference type="InterPro" id="IPR004761">
    <property type="entry name" value="Spore_GerAB"/>
</dbReference>
<evidence type="ECO:0000256" key="1">
    <source>
        <dbReference type="ARBA" id="ARBA00004141"/>
    </source>
</evidence>
<feature type="transmembrane region" description="Helical" evidence="8">
    <location>
        <begin position="219"/>
        <end position="239"/>
    </location>
</feature>
<dbReference type="AlphaFoldDB" id="A0A4S3PZI9"/>
<keyword evidence="3" id="KW-0813">Transport</keyword>
<proteinExistence type="inferred from homology"/>
<evidence type="ECO:0000256" key="6">
    <source>
        <dbReference type="ARBA" id="ARBA00022989"/>
    </source>
</evidence>
<feature type="transmembrane region" description="Helical" evidence="8">
    <location>
        <begin position="147"/>
        <end position="165"/>
    </location>
</feature>
<comment type="similarity">
    <text evidence="2">Belongs to the amino acid-polyamine-organocation (APC) superfamily. Spore germination protein (SGP) (TC 2.A.3.9) family.</text>
</comment>
<evidence type="ECO:0000313" key="10">
    <source>
        <dbReference type="Proteomes" id="UP000306477"/>
    </source>
</evidence>
<feature type="transmembrane region" description="Helical" evidence="8">
    <location>
        <begin position="305"/>
        <end position="323"/>
    </location>
</feature>
<feature type="transmembrane region" description="Helical" evidence="8">
    <location>
        <begin position="119"/>
        <end position="135"/>
    </location>
</feature>
<keyword evidence="6 8" id="KW-1133">Transmembrane helix</keyword>
<dbReference type="PANTHER" id="PTHR34975:SF2">
    <property type="entry name" value="SPORE GERMINATION PROTEIN A2"/>
    <property type="match status" value="1"/>
</dbReference>
<dbReference type="STRING" id="1033734.GCA_000285535_03586"/>
<keyword evidence="5 8" id="KW-0812">Transmembrane</keyword>
<dbReference type="GO" id="GO:0009847">
    <property type="term" value="P:spore germination"/>
    <property type="evidence" value="ECO:0007669"/>
    <property type="project" value="InterPro"/>
</dbReference>
<sequence>MEQLRGKIGIREYVALLILVVGVKLSDDTPSILVDYLDNAYWMAPLLIGIKSIIPIYLTIKVITAYKNKNLHDVIRHLFGKYLGTVFSSFLLLTSFLSFTYDSAIYVDIIGTMYFTQTPYIMIYTVLMFVCAYGAKKGIEHIGTVSWLVLFYVKFSLVIALLLALRDSSLAFIFPILGPGSLEVIKTSTTHVSLFAEFFFMGLIAPYLVSAKAYKKGTWIAFVIVVIELTLAFLIYLFVFDYEGLKMLDYPYQELIRLIRLGFLTNIETFFFPFWIIAAFIRFTVYLYLICVFLGGICNIKNFEYLTPTIATIIVIFGLGPEAPTFTVFKIREVLLHILSPMFLVFPCLMWLIAKIRGDLKHEETSHNN</sequence>
<feature type="transmembrane region" description="Helical" evidence="8">
    <location>
        <begin position="270"/>
        <end position="293"/>
    </location>
</feature>
<feature type="transmembrane region" description="Helical" evidence="8">
    <location>
        <begin position="78"/>
        <end position="99"/>
    </location>
</feature>
<evidence type="ECO:0000256" key="5">
    <source>
        <dbReference type="ARBA" id="ARBA00022692"/>
    </source>
</evidence>
<evidence type="ECO:0000313" key="9">
    <source>
        <dbReference type="EMBL" id="THE15379.1"/>
    </source>
</evidence>
<dbReference type="Proteomes" id="UP000306477">
    <property type="component" value="Unassembled WGS sequence"/>
</dbReference>
<comment type="caution">
    <text evidence="9">The sequence shown here is derived from an EMBL/GenBank/DDBJ whole genome shotgun (WGS) entry which is preliminary data.</text>
</comment>
<gene>
    <name evidence="9" type="ORF">E1I69_00580</name>
</gene>
<dbReference type="Pfam" id="PF03845">
    <property type="entry name" value="Spore_permease"/>
    <property type="match status" value="1"/>
</dbReference>
<keyword evidence="4" id="KW-0309">Germination</keyword>
<comment type="subcellular location">
    <subcellularLocation>
        <location evidence="1">Membrane</location>
        <topology evidence="1">Multi-pass membrane protein</topology>
    </subcellularLocation>
</comment>
<dbReference type="OrthoDB" id="2081904at2"/>
<name>A0A4S3PZI9_9BACI</name>
<feature type="transmembrane region" description="Helical" evidence="8">
    <location>
        <begin position="185"/>
        <end position="207"/>
    </location>
</feature>
<feature type="transmembrane region" description="Helical" evidence="8">
    <location>
        <begin position="42"/>
        <end position="66"/>
    </location>
</feature>
<evidence type="ECO:0000256" key="8">
    <source>
        <dbReference type="SAM" id="Phobius"/>
    </source>
</evidence>
<organism evidence="9 10">
    <name type="scientific">Bacillus timonensis</name>
    <dbReference type="NCBI Taxonomy" id="1033734"/>
    <lineage>
        <taxon>Bacteria</taxon>
        <taxon>Bacillati</taxon>
        <taxon>Bacillota</taxon>
        <taxon>Bacilli</taxon>
        <taxon>Bacillales</taxon>
        <taxon>Bacillaceae</taxon>
        <taxon>Bacillus</taxon>
    </lineage>
</organism>
<dbReference type="RefSeq" id="WP_136377699.1">
    <property type="nucleotide sequence ID" value="NZ_SLUB01000001.1"/>
</dbReference>
<keyword evidence="7 8" id="KW-0472">Membrane</keyword>
<accession>A0A4S3PZI9</accession>
<dbReference type="PANTHER" id="PTHR34975">
    <property type="entry name" value="SPORE GERMINATION PROTEIN A2"/>
    <property type="match status" value="1"/>
</dbReference>
<keyword evidence="10" id="KW-1185">Reference proteome</keyword>
<evidence type="ECO:0000256" key="4">
    <source>
        <dbReference type="ARBA" id="ARBA00022544"/>
    </source>
</evidence>
<dbReference type="EMBL" id="SLUB01000001">
    <property type="protein sequence ID" value="THE15379.1"/>
    <property type="molecule type" value="Genomic_DNA"/>
</dbReference>
<protein>
    <submittedName>
        <fullName evidence="9">Uncharacterized protein</fullName>
    </submittedName>
</protein>
<feature type="transmembrane region" description="Helical" evidence="8">
    <location>
        <begin position="335"/>
        <end position="354"/>
    </location>
</feature>
<reference evidence="9 10" key="1">
    <citation type="journal article" date="2019" name="Indoor Air">
        <title>Impacts of indoor surface finishes on bacterial viability.</title>
        <authorList>
            <person name="Hu J."/>
            <person name="Maamar S.B."/>
            <person name="Glawe A.J."/>
            <person name="Gottel N."/>
            <person name="Gilbert J.A."/>
            <person name="Hartmann E.M."/>
        </authorList>
    </citation>
    <scope>NUCLEOTIDE SEQUENCE [LARGE SCALE GENOMIC DNA]</scope>
    <source>
        <strain evidence="9 10">AF060A6</strain>
    </source>
</reference>